<dbReference type="InterPro" id="IPR012340">
    <property type="entry name" value="NA-bd_OB-fold"/>
</dbReference>
<gene>
    <name evidence="9" type="ORF">HaLaN_23038</name>
</gene>
<dbReference type="Gene3D" id="2.30.30.30">
    <property type="match status" value="1"/>
</dbReference>
<dbReference type="PROSITE" id="PS01275">
    <property type="entry name" value="EFP"/>
    <property type="match status" value="1"/>
</dbReference>
<dbReference type="InterPro" id="IPR015365">
    <property type="entry name" value="Elong-fact-P_C"/>
</dbReference>
<evidence type="ECO:0000256" key="2">
    <source>
        <dbReference type="ARBA" id="ARBA00004815"/>
    </source>
</evidence>
<dbReference type="InterPro" id="IPR014722">
    <property type="entry name" value="Rib_uL2_dom2"/>
</dbReference>
<dbReference type="GO" id="GO:0043043">
    <property type="term" value="P:peptide biosynthetic process"/>
    <property type="evidence" value="ECO:0007669"/>
    <property type="project" value="InterPro"/>
</dbReference>
<dbReference type="NCBIfam" id="TIGR00038">
    <property type="entry name" value="efp"/>
    <property type="match status" value="1"/>
</dbReference>
<dbReference type="UniPathway" id="UPA00345"/>
<evidence type="ECO:0000259" key="7">
    <source>
        <dbReference type="SMART" id="SM00841"/>
    </source>
</evidence>
<dbReference type="AlphaFoldDB" id="A0A699ZT69"/>
<dbReference type="GO" id="GO:0003746">
    <property type="term" value="F:translation elongation factor activity"/>
    <property type="evidence" value="ECO:0007669"/>
    <property type="project" value="UniProtKB-KW"/>
</dbReference>
<dbReference type="Pfam" id="PF09285">
    <property type="entry name" value="Elong-fact-P_C"/>
    <property type="match status" value="1"/>
</dbReference>
<evidence type="ECO:0000313" key="10">
    <source>
        <dbReference type="Proteomes" id="UP000485058"/>
    </source>
</evidence>
<sequence>MVSRKQVSTNDFKNGLNVEVDGVPWKVIEFLHVKPGKGSAFVRSKLKNYLTGGVVDKTFRAGEMLALPDLQKREAQFTYSEGDTYIFMDNENYEETRLKRDDEWAAFLKEGLTCSLLFFNGKVLSVEPPSFIDLEVVECPPGVKGNTASGGGQKPATLETGAVVQVPLFIEAGSKIKIDTRTGTYLSKA</sequence>
<dbReference type="NCBIfam" id="NF001810">
    <property type="entry name" value="PRK00529.1"/>
    <property type="match status" value="1"/>
</dbReference>
<organism evidence="9 10">
    <name type="scientific">Haematococcus lacustris</name>
    <name type="common">Green alga</name>
    <name type="synonym">Haematococcus pluvialis</name>
    <dbReference type="NCBI Taxonomy" id="44745"/>
    <lineage>
        <taxon>Eukaryota</taxon>
        <taxon>Viridiplantae</taxon>
        <taxon>Chlorophyta</taxon>
        <taxon>core chlorophytes</taxon>
        <taxon>Chlorophyceae</taxon>
        <taxon>CS clade</taxon>
        <taxon>Chlamydomonadales</taxon>
        <taxon>Haematococcaceae</taxon>
        <taxon>Haematococcus</taxon>
    </lineage>
</organism>
<dbReference type="SUPFAM" id="SSF50249">
    <property type="entry name" value="Nucleic acid-binding proteins"/>
    <property type="match status" value="2"/>
</dbReference>
<dbReference type="FunFam" id="2.40.50.140:FF:000009">
    <property type="entry name" value="Elongation factor P"/>
    <property type="match status" value="1"/>
</dbReference>
<evidence type="ECO:0000256" key="5">
    <source>
        <dbReference type="ARBA" id="ARBA00022768"/>
    </source>
</evidence>
<dbReference type="PANTHER" id="PTHR30053:SF12">
    <property type="entry name" value="ELONGATION FACTOR P (EF-P) FAMILY PROTEIN"/>
    <property type="match status" value="1"/>
</dbReference>
<dbReference type="PIRSF" id="PIRSF005901">
    <property type="entry name" value="EF-P"/>
    <property type="match status" value="1"/>
</dbReference>
<evidence type="ECO:0000256" key="1">
    <source>
        <dbReference type="ARBA" id="ARBA00004496"/>
    </source>
</evidence>
<keyword evidence="6" id="KW-0648">Protein biosynthesis</keyword>
<dbReference type="FunFam" id="2.30.30.30:FF:000003">
    <property type="entry name" value="Elongation factor P"/>
    <property type="match status" value="1"/>
</dbReference>
<dbReference type="PANTHER" id="PTHR30053">
    <property type="entry name" value="ELONGATION FACTOR P"/>
    <property type="match status" value="1"/>
</dbReference>
<dbReference type="SMART" id="SM00841">
    <property type="entry name" value="Elong-fact-P_C"/>
    <property type="match status" value="1"/>
</dbReference>
<keyword evidence="5" id="KW-0251">Elongation factor</keyword>
<accession>A0A699ZT69</accession>
<evidence type="ECO:0000313" key="9">
    <source>
        <dbReference type="EMBL" id="GFH25125.1"/>
    </source>
</evidence>
<proteinExistence type="inferred from homology"/>
<dbReference type="GO" id="GO:0005829">
    <property type="term" value="C:cytosol"/>
    <property type="evidence" value="ECO:0007669"/>
    <property type="project" value="UniProtKB-ARBA"/>
</dbReference>
<feature type="domain" description="Translation elongation factor P/YeiP central" evidence="8">
    <location>
        <begin position="72"/>
        <end position="124"/>
    </location>
</feature>
<name>A0A699ZT69_HAELA</name>
<protein>
    <recommendedName>
        <fullName evidence="11">Elongation factor P</fullName>
    </recommendedName>
</protein>
<dbReference type="SMART" id="SM01185">
    <property type="entry name" value="EFP"/>
    <property type="match status" value="1"/>
</dbReference>
<evidence type="ECO:0000256" key="4">
    <source>
        <dbReference type="ARBA" id="ARBA00022490"/>
    </source>
</evidence>
<evidence type="ECO:0000256" key="3">
    <source>
        <dbReference type="ARBA" id="ARBA00009479"/>
    </source>
</evidence>
<comment type="pathway">
    <text evidence="2">Protein biosynthesis; polypeptide chain elongation.</text>
</comment>
<dbReference type="Pfam" id="PF08207">
    <property type="entry name" value="EFP_N"/>
    <property type="match status" value="1"/>
</dbReference>
<dbReference type="FunFam" id="2.40.50.140:FF:000004">
    <property type="entry name" value="Elongation factor P"/>
    <property type="match status" value="1"/>
</dbReference>
<dbReference type="InterPro" id="IPR001059">
    <property type="entry name" value="Transl_elong_P/YeiP_cen"/>
</dbReference>
<keyword evidence="10" id="KW-1185">Reference proteome</keyword>
<comment type="similarity">
    <text evidence="3">Belongs to the elongation factor P family.</text>
</comment>
<comment type="caution">
    <text evidence="9">The sequence shown here is derived from an EMBL/GenBank/DDBJ whole genome shotgun (WGS) entry which is preliminary data.</text>
</comment>
<dbReference type="EMBL" id="BLLF01002727">
    <property type="protein sequence ID" value="GFH25125.1"/>
    <property type="molecule type" value="Genomic_DNA"/>
</dbReference>
<comment type="subcellular location">
    <subcellularLocation>
        <location evidence="1">Cytoplasm</location>
    </subcellularLocation>
</comment>
<keyword evidence="4" id="KW-0963">Cytoplasm</keyword>
<dbReference type="Pfam" id="PF01132">
    <property type="entry name" value="EFP"/>
    <property type="match status" value="1"/>
</dbReference>
<dbReference type="Proteomes" id="UP000485058">
    <property type="component" value="Unassembled WGS sequence"/>
</dbReference>
<dbReference type="HAMAP" id="MF_00141">
    <property type="entry name" value="EF_P"/>
    <property type="match status" value="1"/>
</dbReference>
<evidence type="ECO:0000256" key="6">
    <source>
        <dbReference type="ARBA" id="ARBA00022917"/>
    </source>
</evidence>
<dbReference type="InterPro" id="IPR013185">
    <property type="entry name" value="Transl_elong_KOW-like"/>
</dbReference>
<dbReference type="CDD" id="cd04470">
    <property type="entry name" value="S1_EF-P_repeat_1"/>
    <property type="match status" value="1"/>
</dbReference>
<dbReference type="InterPro" id="IPR020599">
    <property type="entry name" value="Transl_elong_fac_P/YeiP"/>
</dbReference>
<dbReference type="Gene3D" id="2.40.50.140">
    <property type="entry name" value="Nucleic acid-binding proteins"/>
    <property type="match status" value="2"/>
</dbReference>
<evidence type="ECO:0008006" key="11">
    <source>
        <dbReference type="Google" id="ProtNLM"/>
    </source>
</evidence>
<dbReference type="InterPro" id="IPR008991">
    <property type="entry name" value="Translation_prot_SH3-like_sf"/>
</dbReference>
<feature type="domain" description="Elongation factor P C-terminal" evidence="7">
    <location>
        <begin position="132"/>
        <end position="188"/>
    </location>
</feature>
<dbReference type="InterPro" id="IPR011768">
    <property type="entry name" value="Transl_elongation_fac_P"/>
</dbReference>
<dbReference type="InterPro" id="IPR013852">
    <property type="entry name" value="Transl_elong_P/YeiP_CS"/>
</dbReference>
<dbReference type="CDD" id="cd05794">
    <property type="entry name" value="S1_EF-P_repeat_2"/>
    <property type="match status" value="1"/>
</dbReference>
<dbReference type="SUPFAM" id="SSF50104">
    <property type="entry name" value="Translation proteins SH3-like domain"/>
    <property type="match status" value="1"/>
</dbReference>
<evidence type="ECO:0000259" key="8">
    <source>
        <dbReference type="SMART" id="SM01185"/>
    </source>
</evidence>
<reference evidence="9 10" key="1">
    <citation type="submission" date="2020-02" db="EMBL/GenBank/DDBJ databases">
        <title>Draft genome sequence of Haematococcus lacustris strain NIES-144.</title>
        <authorList>
            <person name="Morimoto D."/>
            <person name="Nakagawa S."/>
            <person name="Yoshida T."/>
            <person name="Sawayama S."/>
        </authorList>
    </citation>
    <scope>NUCLEOTIDE SEQUENCE [LARGE SCALE GENOMIC DNA]</scope>
    <source>
        <strain evidence="9 10">NIES-144</strain>
    </source>
</reference>